<gene>
    <name evidence="2" type="ORF">SAMN04488108_1687</name>
</gene>
<proteinExistence type="predicted"/>
<protein>
    <submittedName>
        <fullName evidence="2">Uncharacterized protein</fullName>
    </submittedName>
</protein>
<dbReference type="EMBL" id="FRXN01000002">
    <property type="protein sequence ID" value="SHO61918.1"/>
    <property type="molecule type" value="Genomic_DNA"/>
</dbReference>
<keyword evidence="1" id="KW-0812">Transmembrane</keyword>
<keyword evidence="3" id="KW-1185">Reference proteome</keyword>
<keyword evidence="1" id="KW-1133">Transmembrane helix</keyword>
<reference evidence="3" key="1">
    <citation type="submission" date="2016-12" db="EMBL/GenBank/DDBJ databases">
        <authorList>
            <person name="Varghese N."/>
            <person name="Submissions S."/>
        </authorList>
    </citation>
    <scope>NUCLEOTIDE SEQUENCE [LARGE SCALE GENOMIC DNA]</scope>
    <source>
        <strain evidence="3">DSM 25035</strain>
    </source>
</reference>
<dbReference type="AlphaFoldDB" id="A0A1M7ZAG7"/>
<evidence type="ECO:0000313" key="3">
    <source>
        <dbReference type="Proteomes" id="UP000184609"/>
    </source>
</evidence>
<dbReference type="STRING" id="1073327.SAMN04488108_1687"/>
<dbReference type="Proteomes" id="UP000184609">
    <property type="component" value="Unassembled WGS sequence"/>
</dbReference>
<evidence type="ECO:0000313" key="2">
    <source>
        <dbReference type="EMBL" id="SHO61918.1"/>
    </source>
</evidence>
<name>A0A1M7ZAG7_9BACT</name>
<accession>A0A1M7ZAG7</accession>
<organism evidence="2 3">
    <name type="scientific">Algoriphagus zhangzhouensis</name>
    <dbReference type="NCBI Taxonomy" id="1073327"/>
    <lineage>
        <taxon>Bacteria</taxon>
        <taxon>Pseudomonadati</taxon>
        <taxon>Bacteroidota</taxon>
        <taxon>Cytophagia</taxon>
        <taxon>Cytophagales</taxon>
        <taxon>Cyclobacteriaceae</taxon>
        <taxon>Algoriphagus</taxon>
    </lineage>
</organism>
<feature type="transmembrane region" description="Helical" evidence="1">
    <location>
        <begin position="14"/>
        <end position="35"/>
    </location>
</feature>
<sequence>MGKYDLVSPSWGLIIWQIFGVAVLIYFAYLIIRFLRVKIK</sequence>
<keyword evidence="1" id="KW-0472">Membrane</keyword>
<evidence type="ECO:0000256" key="1">
    <source>
        <dbReference type="SAM" id="Phobius"/>
    </source>
</evidence>